<feature type="domain" description="Urease accessory protein UreH-like transmembrane" evidence="2">
    <location>
        <begin position="10"/>
        <end position="202"/>
    </location>
</feature>
<feature type="transmembrane region" description="Helical" evidence="1">
    <location>
        <begin position="6"/>
        <end position="31"/>
    </location>
</feature>
<feature type="transmembrane region" description="Helical" evidence="1">
    <location>
        <begin position="77"/>
        <end position="94"/>
    </location>
</feature>
<evidence type="ECO:0000313" key="4">
    <source>
        <dbReference type="Proteomes" id="UP000250369"/>
    </source>
</evidence>
<feature type="transmembrane region" description="Helical" evidence="1">
    <location>
        <begin position="121"/>
        <end position="140"/>
    </location>
</feature>
<dbReference type="RefSeq" id="WP_113028970.1">
    <property type="nucleotide sequence ID" value="NZ_QMFB01000001.1"/>
</dbReference>
<proteinExistence type="predicted"/>
<reference evidence="3 4" key="1">
    <citation type="journal article" date="2009" name="Int. J. Syst. Evol. Microbiol.">
        <title>Paenibacillus contaminans sp. nov., isolated from a contaminated laboratory plate.</title>
        <authorList>
            <person name="Chou J.H."/>
            <person name="Lee J.H."/>
            <person name="Lin M.C."/>
            <person name="Chang P.S."/>
            <person name="Arun A.B."/>
            <person name="Young C.C."/>
            <person name="Chen W.M."/>
        </authorList>
    </citation>
    <scope>NUCLEOTIDE SEQUENCE [LARGE SCALE GENOMIC DNA]</scope>
    <source>
        <strain evidence="3 4">CKOBP-6</strain>
    </source>
</reference>
<dbReference type="OrthoDB" id="9800141at2"/>
<evidence type="ECO:0000256" key="1">
    <source>
        <dbReference type="SAM" id="Phobius"/>
    </source>
</evidence>
<evidence type="ECO:0000259" key="2">
    <source>
        <dbReference type="Pfam" id="PF13386"/>
    </source>
</evidence>
<feature type="transmembrane region" description="Helical" evidence="1">
    <location>
        <begin position="192"/>
        <end position="214"/>
    </location>
</feature>
<keyword evidence="1" id="KW-0472">Membrane</keyword>
<keyword evidence="1" id="KW-0812">Transmembrane</keyword>
<dbReference type="PANTHER" id="PTHR42208">
    <property type="entry name" value="HEAVY METAL TRANSPORTER-RELATED"/>
    <property type="match status" value="1"/>
</dbReference>
<dbReference type="Pfam" id="PF13386">
    <property type="entry name" value="DsbD_2"/>
    <property type="match status" value="1"/>
</dbReference>
<dbReference type="PANTHER" id="PTHR42208:SF1">
    <property type="entry name" value="HEAVY METAL TRANSPORTER"/>
    <property type="match status" value="1"/>
</dbReference>
<sequence>MSGHQLWIVSLTGVLSAPHCIVMCGGIVSGLAIQGKGRGVSILLSYNAGRVLTYTMIGGVMGAIGSFLNVAGTWSGMQSAASMLGGVLILLWTFRKIGIPFRLPVPSRISIRDKLGGKGDLTVAWVSGLLFGFIPCGLTYAMQMNAAASGSIFSGAAIMAVFGISTIPSLLAVGLFAHVIGRPHRLFMLKAGHLLMVTMGILSVLRGMAANGWISSLHPWLW</sequence>
<comment type="caution">
    <text evidence="3">The sequence shown here is derived from an EMBL/GenBank/DDBJ whole genome shotgun (WGS) entry which is preliminary data.</text>
</comment>
<name>A0A329MSA8_9BACL</name>
<gene>
    <name evidence="3" type="ORF">DQG23_01240</name>
</gene>
<dbReference type="InterPro" id="IPR039447">
    <property type="entry name" value="UreH-like_TM_dom"/>
</dbReference>
<evidence type="ECO:0000313" key="3">
    <source>
        <dbReference type="EMBL" id="RAV22861.1"/>
    </source>
</evidence>
<protein>
    <submittedName>
        <fullName evidence="3">Sulfite exporter TauE/SafE family protein</fullName>
    </submittedName>
</protein>
<dbReference type="Proteomes" id="UP000250369">
    <property type="component" value="Unassembled WGS sequence"/>
</dbReference>
<feature type="transmembrane region" description="Helical" evidence="1">
    <location>
        <begin position="51"/>
        <end position="71"/>
    </location>
</feature>
<dbReference type="AlphaFoldDB" id="A0A329MSA8"/>
<accession>A0A329MSA8</accession>
<feature type="transmembrane region" description="Helical" evidence="1">
    <location>
        <begin position="152"/>
        <end position="180"/>
    </location>
</feature>
<organism evidence="3 4">
    <name type="scientific">Paenibacillus contaminans</name>
    <dbReference type="NCBI Taxonomy" id="450362"/>
    <lineage>
        <taxon>Bacteria</taxon>
        <taxon>Bacillati</taxon>
        <taxon>Bacillota</taxon>
        <taxon>Bacilli</taxon>
        <taxon>Bacillales</taxon>
        <taxon>Paenibacillaceae</taxon>
        <taxon>Paenibacillus</taxon>
    </lineage>
</organism>
<keyword evidence="1" id="KW-1133">Transmembrane helix</keyword>
<dbReference type="EMBL" id="QMFB01000001">
    <property type="protein sequence ID" value="RAV22861.1"/>
    <property type="molecule type" value="Genomic_DNA"/>
</dbReference>
<keyword evidence="4" id="KW-1185">Reference proteome</keyword>